<accession>A0A2S6HQ79</accession>
<comment type="caution">
    <text evidence="2">The sequence shown here is derived from an EMBL/GenBank/DDBJ whole genome shotgun (WGS) entry which is preliminary data.</text>
</comment>
<protein>
    <submittedName>
        <fullName evidence="2">Nucleotidyltransferase-like protein</fullName>
    </submittedName>
</protein>
<evidence type="ECO:0000313" key="3">
    <source>
        <dbReference type="Proteomes" id="UP000237749"/>
    </source>
</evidence>
<dbReference type="InterPro" id="IPR002934">
    <property type="entry name" value="Polymerase_NTP_transf_dom"/>
</dbReference>
<dbReference type="AlphaFoldDB" id="A0A2S6HQ79"/>
<dbReference type="Pfam" id="PF01909">
    <property type="entry name" value="NTP_transf_2"/>
    <property type="match status" value="1"/>
</dbReference>
<dbReference type="Proteomes" id="UP000237749">
    <property type="component" value="Unassembled WGS sequence"/>
</dbReference>
<dbReference type="GO" id="GO:0016779">
    <property type="term" value="F:nucleotidyltransferase activity"/>
    <property type="evidence" value="ECO:0007669"/>
    <property type="project" value="InterPro"/>
</dbReference>
<keyword evidence="2" id="KW-0808">Transferase</keyword>
<evidence type="ECO:0000259" key="1">
    <source>
        <dbReference type="Pfam" id="PF01909"/>
    </source>
</evidence>
<dbReference type="OrthoDB" id="5176171at2"/>
<keyword evidence="3" id="KW-1185">Reference proteome</keyword>
<dbReference type="InterPro" id="IPR043519">
    <property type="entry name" value="NT_sf"/>
</dbReference>
<dbReference type="Gene3D" id="3.30.460.10">
    <property type="entry name" value="Beta Polymerase, domain 2"/>
    <property type="match status" value="1"/>
</dbReference>
<proteinExistence type="predicted"/>
<name>A0A2S6HQ79_9FIRM</name>
<reference evidence="2 3" key="1">
    <citation type="submission" date="2018-02" db="EMBL/GenBank/DDBJ databases">
        <title>Genomic Encyclopedia of Archaeal and Bacterial Type Strains, Phase II (KMG-II): from individual species to whole genera.</title>
        <authorList>
            <person name="Goeker M."/>
        </authorList>
    </citation>
    <scope>NUCLEOTIDE SEQUENCE [LARGE SCALE GENOMIC DNA]</scope>
    <source>
        <strain evidence="2 3">DSM 3808</strain>
    </source>
</reference>
<dbReference type="RefSeq" id="WP_104438146.1">
    <property type="nucleotide sequence ID" value="NZ_PTJA01000009.1"/>
</dbReference>
<gene>
    <name evidence="2" type="ORF">BXY41_109213</name>
</gene>
<organism evidence="2 3">
    <name type="scientific">Lacrimispora xylanisolvens</name>
    <dbReference type="NCBI Taxonomy" id="384636"/>
    <lineage>
        <taxon>Bacteria</taxon>
        <taxon>Bacillati</taxon>
        <taxon>Bacillota</taxon>
        <taxon>Clostridia</taxon>
        <taxon>Lachnospirales</taxon>
        <taxon>Lachnospiraceae</taxon>
        <taxon>Lacrimispora</taxon>
    </lineage>
</organism>
<dbReference type="EMBL" id="PTJA01000009">
    <property type="protein sequence ID" value="PPK79734.1"/>
    <property type="molecule type" value="Genomic_DNA"/>
</dbReference>
<dbReference type="CDD" id="cd05403">
    <property type="entry name" value="NT_KNTase_like"/>
    <property type="match status" value="1"/>
</dbReference>
<evidence type="ECO:0000313" key="2">
    <source>
        <dbReference type="EMBL" id="PPK79734.1"/>
    </source>
</evidence>
<dbReference type="SUPFAM" id="SSF81301">
    <property type="entry name" value="Nucleotidyltransferase"/>
    <property type="match status" value="1"/>
</dbReference>
<sequence>MNNKIENILTQIIHAFAGVAGIDAIVLGGSRATGTANQDSDIDIGIFYDEASFDLTSFRQKAVSLDDEHRINIITDPGQWGPWINGGGWLKIDGIAVDILFRNTQKVITVIDDCIYGKITIDYQCGHPFGFVNSIYMGEVAYCKILSSNNSLISEQKKRLIEIPKSYQKAVIEKFLWECEFSKQCGTKAIGKGDVLYAAGSLFRCAVSLLQVLYAINGMYILNEKGSLGRLRMQKEAFIPKDFASDVEAALSGLSKNTIQDCFDRIQVQYNEISSYYSRQKGFKLL</sequence>
<feature type="domain" description="Polymerase nucleotidyl transferase" evidence="1">
    <location>
        <begin position="22"/>
        <end position="75"/>
    </location>
</feature>